<protein>
    <submittedName>
        <fullName evidence="3">Uncharacterized membrane protein</fullName>
    </submittedName>
</protein>
<dbReference type="EMBL" id="OBML01000009">
    <property type="protein sequence ID" value="SOC17734.1"/>
    <property type="molecule type" value="Genomic_DNA"/>
</dbReference>
<feature type="domain" description="EamA" evidence="2">
    <location>
        <begin position="163"/>
        <end position="298"/>
    </location>
</feature>
<evidence type="ECO:0000313" key="4">
    <source>
        <dbReference type="Proteomes" id="UP000219331"/>
    </source>
</evidence>
<feature type="transmembrane region" description="Helical" evidence="1">
    <location>
        <begin position="162"/>
        <end position="180"/>
    </location>
</feature>
<feature type="transmembrane region" description="Helical" evidence="1">
    <location>
        <begin position="68"/>
        <end position="90"/>
    </location>
</feature>
<dbReference type="AlphaFoldDB" id="A0A285TCX1"/>
<feature type="transmembrane region" description="Helical" evidence="1">
    <location>
        <begin position="110"/>
        <end position="141"/>
    </location>
</feature>
<evidence type="ECO:0000259" key="2">
    <source>
        <dbReference type="Pfam" id="PF00892"/>
    </source>
</evidence>
<name>A0A285TCX1_9HYPH</name>
<sequence>MDLWIPITVFAAFCQNARSALQRHFTARLGTTGATFVRFGYGVPFALLYLAGLHVVGGMPLPEPNASFAIFGMIGGIAQILATFLLVYLFSLRNFVAGTAYSKTEPVQAAIFGLVLLGETITPLAGVAIAVGVVGVIFVSLAGKPVSAGALLTALTGRPAQIGLASAAMFGISAVCYRAASLALGGPGFLMQAGFTLAFVTAFQTLAMVAWMSLREPDQLRASMTHWRGAVWVGLVGVAGSAGWFTAMTLEKVAYVRALGQVELIFTFIVSWWFFREKLMPGEIVGTVLIAGGIVLLLLGT</sequence>
<dbReference type="Gene3D" id="1.10.3730.20">
    <property type="match status" value="1"/>
</dbReference>
<feature type="domain" description="EamA" evidence="2">
    <location>
        <begin position="4"/>
        <end position="140"/>
    </location>
</feature>
<keyword evidence="4" id="KW-1185">Reference proteome</keyword>
<feature type="transmembrane region" description="Helical" evidence="1">
    <location>
        <begin position="192"/>
        <end position="214"/>
    </location>
</feature>
<feature type="transmembrane region" description="Helical" evidence="1">
    <location>
        <begin position="253"/>
        <end position="275"/>
    </location>
</feature>
<feature type="transmembrane region" description="Helical" evidence="1">
    <location>
        <begin position="282"/>
        <end position="300"/>
    </location>
</feature>
<evidence type="ECO:0000313" key="3">
    <source>
        <dbReference type="EMBL" id="SOC17734.1"/>
    </source>
</evidence>
<reference evidence="3 4" key="1">
    <citation type="submission" date="2017-08" db="EMBL/GenBank/DDBJ databases">
        <authorList>
            <person name="de Groot N.N."/>
        </authorList>
    </citation>
    <scope>NUCLEOTIDE SEQUENCE [LARGE SCALE GENOMIC DNA]</scope>
    <source>
        <strain evidence="3 4">USBA 352</strain>
    </source>
</reference>
<dbReference type="GO" id="GO:0016020">
    <property type="term" value="C:membrane"/>
    <property type="evidence" value="ECO:0007669"/>
    <property type="project" value="InterPro"/>
</dbReference>
<dbReference type="PANTHER" id="PTHR22911">
    <property type="entry name" value="ACYL-MALONYL CONDENSING ENZYME-RELATED"/>
    <property type="match status" value="1"/>
</dbReference>
<keyword evidence="1" id="KW-0812">Transmembrane</keyword>
<dbReference type="SUPFAM" id="SSF103481">
    <property type="entry name" value="Multidrug resistance efflux transporter EmrE"/>
    <property type="match status" value="2"/>
</dbReference>
<keyword evidence="1" id="KW-1133">Transmembrane helix</keyword>
<dbReference type="STRING" id="538381.GCA_001696535_02348"/>
<keyword evidence="1" id="KW-0472">Membrane</keyword>
<proteinExistence type="predicted"/>
<dbReference type="Proteomes" id="UP000219331">
    <property type="component" value="Unassembled WGS sequence"/>
</dbReference>
<dbReference type="InterPro" id="IPR000620">
    <property type="entry name" value="EamA_dom"/>
</dbReference>
<dbReference type="RefSeq" id="WP_097175774.1">
    <property type="nucleotide sequence ID" value="NZ_OBML01000009.1"/>
</dbReference>
<accession>A0A285TCX1</accession>
<dbReference type="Pfam" id="PF00892">
    <property type="entry name" value="EamA"/>
    <property type="match status" value="2"/>
</dbReference>
<dbReference type="OrthoDB" id="5243804at2"/>
<dbReference type="PANTHER" id="PTHR22911:SF137">
    <property type="entry name" value="SOLUTE CARRIER FAMILY 35 MEMBER G2-RELATED"/>
    <property type="match status" value="1"/>
</dbReference>
<dbReference type="InterPro" id="IPR037185">
    <property type="entry name" value="EmrE-like"/>
</dbReference>
<feature type="transmembrane region" description="Helical" evidence="1">
    <location>
        <begin position="226"/>
        <end position="247"/>
    </location>
</feature>
<feature type="transmembrane region" description="Helical" evidence="1">
    <location>
        <begin position="35"/>
        <end position="56"/>
    </location>
</feature>
<organism evidence="3 4">
    <name type="scientific">Stappia indica</name>
    <dbReference type="NCBI Taxonomy" id="538381"/>
    <lineage>
        <taxon>Bacteria</taxon>
        <taxon>Pseudomonadati</taxon>
        <taxon>Pseudomonadota</taxon>
        <taxon>Alphaproteobacteria</taxon>
        <taxon>Hyphomicrobiales</taxon>
        <taxon>Stappiaceae</taxon>
        <taxon>Stappia</taxon>
    </lineage>
</organism>
<gene>
    <name evidence="3" type="ORF">SAMN05421512_10968</name>
</gene>
<evidence type="ECO:0000256" key="1">
    <source>
        <dbReference type="SAM" id="Phobius"/>
    </source>
</evidence>